<dbReference type="Proteomes" id="UP000499080">
    <property type="component" value="Unassembled WGS sequence"/>
</dbReference>
<dbReference type="EMBL" id="BGPR01002688">
    <property type="protein sequence ID" value="GBM77411.1"/>
    <property type="molecule type" value="Genomic_DNA"/>
</dbReference>
<keyword evidence="2" id="KW-1185">Reference proteome</keyword>
<name>A0A4Y2II17_ARAVE</name>
<sequence>MYSIICCNPVPENCLFRVCSKCHLKQLTFQSEADEMLDDISYYQWNTTKKSNTVQGVEKMISLTEKECTNMEILLKLFTESLPKLMKHEANHRHQYQVLTQLKNNPSEDKMVLHIDFSENYACK</sequence>
<evidence type="ECO:0000313" key="1">
    <source>
        <dbReference type="EMBL" id="GBM77411.1"/>
    </source>
</evidence>
<proteinExistence type="predicted"/>
<gene>
    <name evidence="1" type="ORF">AVEN_65447_1</name>
</gene>
<reference evidence="1 2" key="1">
    <citation type="journal article" date="2019" name="Sci. Rep.">
        <title>Orb-weaving spider Araneus ventricosus genome elucidates the spidroin gene catalogue.</title>
        <authorList>
            <person name="Kono N."/>
            <person name="Nakamura H."/>
            <person name="Ohtoshi R."/>
            <person name="Moran D.A.P."/>
            <person name="Shinohara A."/>
            <person name="Yoshida Y."/>
            <person name="Fujiwara M."/>
            <person name="Mori M."/>
            <person name="Tomita M."/>
            <person name="Arakawa K."/>
        </authorList>
    </citation>
    <scope>NUCLEOTIDE SEQUENCE [LARGE SCALE GENOMIC DNA]</scope>
</reference>
<dbReference type="OrthoDB" id="6375801at2759"/>
<evidence type="ECO:0000313" key="2">
    <source>
        <dbReference type="Proteomes" id="UP000499080"/>
    </source>
</evidence>
<dbReference type="PANTHER" id="PTHR46601">
    <property type="entry name" value="ULP_PROTEASE DOMAIN-CONTAINING PROTEIN"/>
    <property type="match status" value="1"/>
</dbReference>
<protein>
    <submittedName>
        <fullName evidence="1">Uncharacterized protein</fullName>
    </submittedName>
</protein>
<organism evidence="1 2">
    <name type="scientific">Araneus ventricosus</name>
    <name type="common">Orbweaver spider</name>
    <name type="synonym">Epeira ventricosa</name>
    <dbReference type="NCBI Taxonomy" id="182803"/>
    <lineage>
        <taxon>Eukaryota</taxon>
        <taxon>Metazoa</taxon>
        <taxon>Ecdysozoa</taxon>
        <taxon>Arthropoda</taxon>
        <taxon>Chelicerata</taxon>
        <taxon>Arachnida</taxon>
        <taxon>Araneae</taxon>
        <taxon>Araneomorphae</taxon>
        <taxon>Entelegynae</taxon>
        <taxon>Araneoidea</taxon>
        <taxon>Araneidae</taxon>
        <taxon>Araneus</taxon>
    </lineage>
</organism>
<comment type="caution">
    <text evidence="1">The sequence shown here is derived from an EMBL/GenBank/DDBJ whole genome shotgun (WGS) entry which is preliminary data.</text>
</comment>
<dbReference type="PANTHER" id="PTHR46601:SF2">
    <property type="entry name" value="UBIQUITIN-LIKE PROTEASE FAMILY PROFILE DOMAIN-CONTAINING PROTEIN"/>
    <property type="match status" value="1"/>
</dbReference>
<accession>A0A4Y2II17</accession>
<dbReference type="AlphaFoldDB" id="A0A4Y2II17"/>